<dbReference type="PANTHER" id="PTHR48104:SF30">
    <property type="entry name" value="METACASPASE-1"/>
    <property type="match status" value="1"/>
</dbReference>
<proteinExistence type="inferred from homology"/>
<accession>A0ABN8MD90</accession>
<dbReference type="EMBL" id="CALNXI010000453">
    <property type="protein sequence ID" value="CAH3027460.1"/>
    <property type="molecule type" value="Genomic_DNA"/>
</dbReference>
<evidence type="ECO:0000256" key="2">
    <source>
        <dbReference type="SAM" id="MobiDB-lite"/>
    </source>
</evidence>
<comment type="caution">
    <text evidence="4">The sequence shown here is derived from an EMBL/GenBank/DDBJ whole genome shotgun (WGS) entry which is preliminary data.</text>
</comment>
<evidence type="ECO:0000259" key="3">
    <source>
        <dbReference type="Pfam" id="PF00656"/>
    </source>
</evidence>
<reference evidence="4 5" key="1">
    <citation type="submission" date="2022-05" db="EMBL/GenBank/DDBJ databases">
        <authorList>
            <consortium name="Genoscope - CEA"/>
            <person name="William W."/>
        </authorList>
    </citation>
    <scope>NUCLEOTIDE SEQUENCE [LARGE SCALE GENOMIC DNA]</scope>
</reference>
<protein>
    <recommendedName>
        <fullName evidence="3">Peptidase C14 caspase domain-containing protein</fullName>
    </recommendedName>
</protein>
<dbReference type="InterPro" id="IPR050452">
    <property type="entry name" value="Metacaspase"/>
</dbReference>
<keyword evidence="5" id="KW-1185">Reference proteome</keyword>
<dbReference type="Gene3D" id="3.40.50.1460">
    <property type="match status" value="1"/>
</dbReference>
<feature type="domain" description="Peptidase C14 caspase" evidence="3">
    <location>
        <begin position="7"/>
        <end position="319"/>
    </location>
</feature>
<comment type="similarity">
    <text evidence="1">Belongs to the peptidase C14B family.</text>
</comment>
<feature type="compositionally biased region" description="Polar residues" evidence="2">
    <location>
        <begin position="744"/>
        <end position="765"/>
    </location>
</feature>
<dbReference type="InterPro" id="IPR029030">
    <property type="entry name" value="Caspase-like_dom_sf"/>
</dbReference>
<dbReference type="PANTHER" id="PTHR48104">
    <property type="entry name" value="METACASPASE-4"/>
    <property type="match status" value="1"/>
</dbReference>
<dbReference type="SUPFAM" id="SSF52129">
    <property type="entry name" value="Caspase-like"/>
    <property type="match status" value="1"/>
</dbReference>
<organism evidence="4 5">
    <name type="scientific">Porites evermanni</name>
    <dbReference type="NCBI Taxonomy" id="104178"/>
    <lineage>
        <taxon>Eukaryota</taxon>
        <taxon>Metazoa</taxon>
        <taxon>Cnidaria</taxon>
        <taxon>Anthozoa</taxon>
        <taxon>Hexacorallia</taxon>
        <taxon>Scleractinia</taxon>
        <taxon>Fungiina</taxon>
        <taxon>Poritidae</taxon>
        <taxon>Porites</taxon>
    </lineage>
</organism>
<evidence type="ECO:0000313" key="4">
    <source>
        <dbReference type="EMBL" id="CAH3027460.1"/>
    </source>
</evidence>
<dbReference type="Proteomes" id="UP001159427">
    <property type="component" value="Unassembled WGS sequence"/>
</dbReference>
<evidence type="ECO:0000256" key="1">
    <source>
        <dbReference type="ARBA" id="ARBA00009005"/>
    </source>
</evidence>
<sequence>MDKKLKQALLIGPSYGSDLPPYCQPLKGVHNDVLLMKKMLTRNGFLLENIKVLEDDYASKDEILRSLEELSSTVPNESLVIIYFSGHGYQLTEEFDQGLIPGGLKKEMFNEYRINDMCITGRDFKRHLCNLMKKKCLVNTIFDCCFSGRLYRGFMEKGEAPPIPKQLNLPKEYVEKYCEILKSKGPRKPVEHEDPATVVKESLRDHEPVVSSIQENQPPNPAQHSGVRLQYPKQEFWTSKGWTPSQHDRFIHIAACASNEQAYEDPHPTDPCGRLTSALVKIMDEVQKENKKISYDILSSLIKQKCQAEYNDPNQTPQFEGGNMDMVVFDFFDTVSQPKALEICDVIFREKKVDKVLLNAGKLHGVVDGQYDVYKSDVTNDEVNSNATSDSKIGQIEVMEENIYALKSFAKVLDKDVEGKIKVGCKAVLKRRRSMCTSVFVKFSTCTDQSQVEQEHKDRLIHEIEKQGMFAIEGSETTHSVTLDIQIVEEKNCWRACQYGRMIVPYQEFGDEHLMMRNLSKYFRHKFAISPKCSDPDMLKNVTFEVFKIEKVPSFKDSVDKKSLLIHQAIEKGDLYGGFQSNEPFTVRAHKVELVTDVLHGCHRKKYKVVDGSGDALVIKVTNNEKFLVHVCVMSYQADGSIVVLYPPKNGKTEELYEGESAKAIKRVFVEPQTVRRMTEPDFDKPKPKWCDDILILYATKKKADYKPLTQTAIDLSAGLSTRGHNPPDDKMLPPVTAFRDALSSPSSFTTQSAGSSREATPDYSSNYHDPKWLTIRRDVRILCNEDLVTRQEENLRI</sequence>
<feature type="region of interest" description="Disordered" evidence="2">
    <location>
        <begin position="742"/>
        <end position="765"/>
    </location>
</feature>
<gene>
    <name evidence="4" type="ORF">PEVE_00031601</name>
</gene>
<dbReference type="Pfam" id="PF00656">
    <property type="entry name" value="Peptidase_C14"/>
    <property type="match status" value="1"/>
</dbReference>
<name>A0ABN8MD90_9CNID</name>
<dbReference type="InterPro" id="IPR011600">
    <property type="entry name" value="Pept_C14_caspase"/>
</dbReference>
<evidence type="ECO:0000313" key="5">
    <source>
        <dbReference type="Proteomes" id="UP001159427"/>
    </source>
</evidence>